<keyword evidence="17" id="KW-1185">Reference proteome</keyword>
<feature type="region of interest" description="Disordered" evidence="14">
    <location>
        <begin position="1"/>
        <end position="26"/>
    </location>
</feature>
<keyword evidence="5" id="KW-0021">Allosteric enzyme</keyword>
<evidence type="ECO:0000256" key="7">
    <source>
        <dbReference type="ARBA" id="ARBA00022679"/>
    </source>
</evidence>
<dbReference type="InterPro" id="IPR050054">
    <property type="entry name" value="UPRTase/APRTase"/>
</dbReference>
<evidence type="ECO:0000256" key="11">
    <source>
        <dbReference type="ARBA" id="ARBA00056901"/>
    </source>
</evidence>
<dbReference type="UniPathway" id="UPA00574">
    <property type="reaction ID" value="UER00636"/>
</dbReference>
<keyword evidence="6 16" id="KW-0328">Glycosyltransferase</keyword>
<dbReference type="GO" id="GO:0004845">
    <property type="term" value="F:uracil phosphoribosyltransferase activity"/>
    <property type="evidence" value="ECO:0007669"/>
    <property type="project" value="UniProtKB-UniRule"/>
</dbReference>
<name>A0A5K7X7K5_9BACT</name>
<comment type="cofactor">
    <cofactor evidence="1">
        <name>Mg(2+)</name>
        <dbReference type="ChEBI" id="CHEBI:18420"/>
    </cofactor>
</comment>
<accession>A0A5K7X7K5</accession>
<dbReference type="PANTHER" id="PTHR32315:SF4">
    <property type="entry name" value="URACIL PHOSPHORIBOSYLTRANSFERASE, CHLOROPLASTIC"/>
    <property type="match status" value="1"/>
</dbReference>
<dbReference type="GO" id="GO:0005525">
    <property type="term" value="F:GTP binding"/>
    <property type="evidence" value="ECO:0007669"/>
    <property type="project" value="UniProtKB-KW"/>
</dbReference>
<evidence type="ECO:0000256" key="3">
    <source>
        <dbReference type="ARBA" id="ARBA00009516"/>
    </source>
</evidence>
<dbReference type="EC" id="2.4.2.9" evidence="4 13"/>
<evidence type="ECO:0000256" key="5">
    <source>
        <dbReference type="ARBA" id="ARBA00022533"/>
    </source>
</evidence>
<comment type="function">
    <text evidence="11">Catalyzes the conversion of uracil and 5-phospho-alpha-D-ribose 1-diphosphate (PRPP) to UMP and diphosphate.</text>
</comment>
<evidence type="ECO:0000313" key="16">
    <source>
        <dbReference type="EMBL" id="BBO32365.1"/>
    </source>
</evidence>
<comment type="similarity">
    <text evidence="3">Belongs to the UPRTase family.</text>
</comment>
<evidence type="ECO:0000256" key="9">
    <source>
        <dbReference type="ARBA" id="ARBA00023134"/>
    </source>
</evidence>
<keyword evidence="9" id="KW-0342">GTP-binding</keyword>
<dbReference type="InterPro" id="IPR029057">
    <property type="entry name" value="PRTase-like"/>
</dbReference>
<dbReference type="EMBL" id="AP021861">
    <property type="protein sequence ID" value="BBO32365.1"/>
    <property type="molecule type" value="Genomic_DNA"/>
</dbReference>
<evidence type="ECO:0000313" key="17">
    <source>
        <dbReference type="Proteomes" id="UP000326837"/>
    </source>
</evidence>
<sequence length="234" mass="25265">MAGAIVSGATGEATPSGGAPSHRGGVHWVKHPLVEHHVTRMRRETTRPSEFRSLVRRLAALMAYEATQDLLTQPLQVTTPLCETDGVQIKGRIGIVPILRAGLGMVDPVLDLLPMAEVWHLGLYRDEATAQPVSYYDKLPAKRPVDVAMILDPMLATGGSAAAALMTLREWGVPQVKVLSLIAAQQGVDAVASQFPEAQIYVCQIDPELNSHKFIVPGLGDAGDRIFNTIEPHE</sequence>
<dbReference type="GO" id="GO:0044206">
    <property type="term" value="P:UMP salvage"/>
    <property type="evidence" value="ECO:0007669"/>
    <property type="project" value="UniProtKB-UniPathway"/>
</dbReference>
<dbReference type="CDD" id="cd06223">
    <property type="entry name" value="PRTases_typeI"/>
    <property type="match status" value="1"/>
</dbReference>
<dbReference type="Gene3D" id="3.40.50.2020">
    <property type="match status" value="1"/>
</dbReference>
<evidence type="ECO:0000256" key="12">
    <source>
        <dbReference type="ARBA" id="ARBA00072146"/>
    </source>
</evidence>
<dbReference type="InterPro" id="IPR000836">
    <property type="entry name" value="PRTase_dom"/>
</dbReference>
<dbReference type="Proteomes" id="UP000326837">
    <property type="component" value="Chromosome"/>
</dbReference>
<dbReference type="KEGG" id="lpav:PLANPX_1977"/>
<evidence type="ECO:0000256" key="2">
    <source>
        <dbReference type="ARBA" id="ARBA00005180"/>
    </source>
</evidence>
<dbReference type="GO" id="GO:0006223">
    <property type="term" value="P:uracil salvage"/>
    <property type="evidence" value="ECO:0007669"/>
    <property type="project" value="InterPro"/>
</dbReference>
<dbReference type="NCBIfam" id="NF001097">
    <property type="entry name" value="PRK00129.1"/>
    <property type="match status" value="1"/>
</dbReference>
<evidence type="ECO:0000256" key="1">
    <source>
        <dbReference type="ARBA" id="ARBA00001946"/>
    </source>
</evidence>
<proteinExistence type="inferred from homology"/>
<dbReference type="FunFam" id="3.40.50.2020:FF:000003">
    <property type="entry name" value="Uracil phosphoribosyltransferase"/>
    <property type="match status" value="1"/>
</dbReference>
<evidence type="ECO:0000256" key="6">
    <source>
        <dbReference type="ARBA" id="ARBA00022676"/>
    </source>
</evidence>
<protein>
    <recommendedName>
        <fullName evidence="12 13">Uracil phosphoribosyltransferase</fullName>
        <ecNumber evidence="4 13">2.4.2.9</ecNumber>
    </recommendedName>
</protein>
<reference evidence="17" key="1">
    <citation type="submission" date="2019-10" db="EMBL/GenBank/DDBJ databases">
        <title>Lacipirellula parvula gen. nov., sp. nov., representing a lineage of planctomycetes widespread in freshwater anoxic habitats, and description of the family Lacipirellulaceae.</title>
        <authorList>
            <person name="Dedysh S.N."/>
            <person name="Kulichevskaya I.S."/>
            <person name="Beletsky A.V."/>
            <person name="Rakitin A.L."/>
            <person name="Mardanov A.V."/>
            <person name="Ivanova A.A."/>
            <person name="Saltykova V.X."/>
            <person name="Rijpstra W.I.C."/>
            <person name="Sinninghe Damste J.S."/>
            <person name="Ravin N.V."/>
        </authorList>
    </citation>
    <scope>NUCLEOTIDE SEQUENCE [LARGE SCALE GENOMIC DNA]</scope>
    <source>
        <strain evidence="17">PX69</strain>
    </source>
</reference>
<dbReference type="NCBIfam" id="TIGR01091">
    <property type="entry name" value="upp"/>
    <property type="match status" value="1"/>
</dbReference>
<gene>
    <name evidence="16" type="ORF">PLANPX_1977</name>
</gene>
<evidence type="ECO:0000256" key="8">
    <source>
        <dbReference type="ARBA" id="ARBA00022741"/>
    </source>
</evidence>
<comment type="pathway">
    <text evidence="2">Pyrimidine metabolism; UMP biosynthesis via salvage pathway; UMP from uracil: step 1/1.</text>
</comment>
<feature type="domain" description="Phosphoribosyltransferase" evidence="15">
    <location>
        <begin position="29"/>
        <end position="229"/>
    </location>
</feature>
<evidence type="ECO:0000256" key="13">
    <source>
        <dbReference type="NCBIfam" id="TIGR01091"/>
    </source>
</evidence>
<dbReference type="Pfam" id="PF14681">
    <property type="entry name" value="UPRTase"/>
    <property type="match status" value="1"/>
</dbReference>
<dbReference type="RefSeq" id="WP_152098342.1">
    <property type="nucleotide sequence ID" value="NZ_AP021861.1"/>
</dbReference>
<dbReference type="SUPFAM" id="SSF53271">
    <property type="entry name" value="PRTase-like"/>
    <property type="match status" value="1"/>
</dbReference>
<evidence type="ECO:0000256" key="14">
    <source>
        <dbReference type="SAM" id="MobiDB-lite"/>
    </source>
</evidence>
<dbReference type="InterPro" id="IPR005765">
    <property type="entry name" value="UPRT"/>
</dbReference>
<organism evidence="16 17">
    <name type="scientific">Lacipirellula parvula</name>
    <dbReference type="NCBI Taxonomy" id="2650471"/>
    <lineage>
        <taxon>Bacteria</taxon>
        <taxon>Pseudomonadati</taxon>
        <taxon>Planctomycetota</taxon>
        <taxon>Planctomycetia</taxon>
        <taxon>Pirellulales</taxon>
        <taxon>Lacipirellulaceae</taxon>
        <taxon>Lacipirellula</taxon>
    </lineage>
</organism>
<evidence type="ECO:0000256" key="4">
    <source>
        <dbReference type="ARBA" id="ARBA00011894"/>
    </source>
</evidence>
<keyword evidence="8" id="KW-0547">Nucleotide-binding</keyword>
<dbReference type="AlphaFoldDB" id="A0A5K7X7K5"/>
<keyword evidence="7 16" id="KW-0808">Transferase</keyword>
<evidence type="ECO:0000259" key="15">
    <source>
        <dbReference type="Pfam" id="PF14681"/>
    </source>
</evidence>
<dbReference type="GO" id="GO:0005737">
    <property type="term" value="C:cytoplasm"/>
    <property type="evidence" value="ECO:0007669"/>
    <property type="project" value="UniProtKB-ARBA"/>
</dbReference>
<comment type="catalytic activity">
    <reaction evidence="10">
        <text>UMP + diphosphate = 5-phospho-alpha-D-ribose 1-diphosphate + uracil</text>
        <dbReference type="Rhea" id="RHEA:13017"/>
        <dbReference type="ChEBI" id="CHEBI:17568"/>
        <dbReference type="ChEBI" id="CHEBI:33019"/>
        <dbReference type="ChEBI" id="CHEBI:57865"/>
        <dbReference type="ChEBI" id="CHEBI:58017"/>
        <dbReference type="EC" id="2.4.2.9"/>
    </reaction>
</comment>
<dbReference type="PANTHER" id="PTHR32315">
    <property type="entry name" value="ADENINE PHOSPHORIBOSYLTRANSFERASE"/>
    <property type="match status" value="1"/>
</dbReference>
<evidence type="ECO:0000256" key="10">
    <source>
        <dbReference type="ARBA" id="ARBA00052919"/>
    </source>
</evidence>